<accession>A0ACC1QM13</accession>
<evidence type="ECO:0000313" key="2">
    <source>
        <dbReference type="Proteomes" id="UP001148737"/>
    </source>
</evidence>
<organism evidence="1 2">
    <name type="scientific">Lecanicillium saksenae</name>
    <dbReference type="NCBI Taxonomy" id="468837"/>
    <lineage>
        <taxon>Eukaryota</taxon>
        <taxon>Fungi</taxon>
        <taxon>Dikarya</taxon>
        <taxon>Ascomycota</taxon>
        <taxon>Pezizomycotina</taxon>
        <taxon>Sordariomycetes</taxon>
        <taxon>Hypocreomycetidae</taxon>
        <taxon>Hypocreales</taxon>
        <taxon>Cordycipitaceae</taxon>
        <taxon>Lecanicillium</taxon>
    </lineage>
</organism>
<protein>
    <submittedName>
        <fullName evidence="1">Uncharacterized protein</fullName>
    </submittedName>
</protein>
<keyword evidence="2" id="KW-1185">Reference proteome</keyword>
<evidence type="ECO:0000313" key="1">
    <source>
        <dbReference type="EMBL" id="KAJ3480640.1"/>
    </source>
</evidence>
<sequence>MMLQTCLAWYRRHRSRTEKEKNRPSSDSTLVPSSDVDEFSMKMGSIPADCPGVKTLPKPPRPVLPASHITEPQRSCKYSSEFDRRKWGELQPQLVPNDMVLKRIKLSPMDASPLRGSLEIAAHG</sequence>
<proteinExistence type="predicted"/>
<dbReference type="EMBL" id="JANAKD010001331">
    <property type="protein sequence ID" value="KAJ3480640.1"/>
    <property type="molecule type" value="Genomic_DNA"/>
</dbReference>
<dbReference type="Proteomes" id="UP001148737">
    <property type="component" value="Unassembled WGS sequence"/>
</dbReference>
<reference evidence="1" key="1">
    <citation type="submission" date="2022-07" db="EMBL/GenBank/DDBJ databases">
        <title>Genome Sequence of Lecanicillium saksenae.</title>
        <authorList>
            <person name="Buettner E."/>
        </authorList>
    </citation>
    <scope>NUCLEOTIDE SEQUENCE</scope>
    <source>
        <strain evidence="1">VT-O1</strain>
    </source>
</reference>
<comment type="caution">
    <text evidence="1">The sequence shown here is derived from an EMBL/GenBank/DDBJ whole genome shotgun (WGS) entry which is preliminary data.</text>
</comment>
<gene>
    <name evidence="1" type="ORF">NLG97_g8028</name>
</gene>
<name>A0ACC1QM13_9HYPO</name>